<dbReference type="GO" id="GO:0008360">
    <property type="term" value="P:regulation of cell shape"/>
    <property type="evidence" value="ECO:0007669"/>
    <property type="project" value="UniProtKB-KW"/>
</dbReference>
<dbReference type="EMBL" id="MPJZ01000045">
    <property type="protein sequence ID" value="OLU45700.1"/>
    <property type="molecule type" value="Genomic_DNA"/>
</dbReference>
<evidence type="ECO:0000313" key="3">
    <source>
        <dbReference type="Proteomes" id="UP000186758"/>
    </source>
</evidence>
<sequence length="238" mass="25346">MFRLAAAVILSVLTFWMPVGSRVHVELIAAMIRSPWYLPLSGCMQLGMTVGILVLTRKKLFTPGAWWLVAGILALVAGILVPAQEVPPFVSGIITMATGLLFLIQSGMKLNPLNVHGVLRLILILTISCLGVIPGAGVLSMAMLAALITGEETSKAYNMACMASLWPQAVSGISHITVIPSLTPVSAATGILAGCIGFVLAPLLVKGLKRWFQNHTLLVFGLWRLGFGAVFLLVFCIL</sequence>
<evidence type="ECO:0000256" key="1">
    <source>
        <dbReference type="SAM" id="Phobius"/>
    </source>
</evidence>
<dbReference type="GO" id="GO:0005886">
    <property type="term" value="C:plasma membrane"/>
    <property type="evidence" value="ECO:0007669"/>
    <property type="project" value="UniProtKB-SubCell"/>
</dbReference>
<dbReference type="RefSeq" id="WP_075885063.1">
    <property type="nucleotide sequence ID" value="NZ_CAKOCV010000030.1"/>
</dbReference>
<reference evidence="2 3" key="1">
    <citation type="submission" date="2016-11" db="EMBL/GenBank/DDBJ databases">
        <title>Description of two novel members of the family Erysipelotrichaceae: Ileibacterium lipovorans gen. nov., sp. nov. and Dubosiella newyorkensis, gen. nov., sp. nov.</title>
        <authorList>
            <person name="Cox L.M."/>
            <person name="Sohn J."/>
            <person name="Tyrrell K.L."/>
            <person name="Citron D.M."/>
            <person name="Lawson P.A."/>
            <person name="Patel N.B."/>
            <person name="Iizumi T."/>
            <person name="Perez-Perez G.I."/>
            <person name="Goldstein E.J."/>
            <person name="Blaser M.J."/>
        </authorList>
    </citation>
    <scope>NUCLEOTIDE SEQUENCE [LARGE SCALE GENOMIC DNA]</scope>
    <source>
        <strain evidence="2 3">NYU-BL-K8</strain>
    </source>
</reference>
<feature type="transmembrane region" description="Helical" evidence="1">
    <location>
        <begin position="217"/>
        <end position="237"/>
    </location>
</feature>
<keyword evidence="1" id="KW-0472">Membrane</keyword>
<dbReference type="GO" id="GO:0009252">
    <property type="term" value="P:peptidoglycan biosynthetic process"/>
    <property type="evidence" value="ECO:0007669"/>
    <property type="project" value="UniProtKB-KW"/>
</dbReference>
<feature type="transmembrane region" description="Helical" evidence="1">
    <location>
        <begin position="64"/>
        <end position="83"/>
    </location>
</feature>
<keyword evidence="1" id="KW-0812">Transmembrane</keyword>
<evidence type="ECO:0000313" key="2">
    <source>
        <dbReference type="EMBL" id="OLU45700.1"/>
    </source>
</evidence>
<proteinExistence type="predicted"/>
<feature type="transmembrane region" description="Helical" evidence="1">
    <location>
        <begin position="118"/>
        <end position="148"/>
    </location>
</feature>
<dbReference type="GO" id="GO:0050380">
    <property type="term" value="F:undecaprenyl-diphosphatase activity"/>
    <property type="evidence" value="ECO:0007669"/>
    <property type="project" value="UniProtKB-EC"/>
</dbReference>
<feature type="transmembrane region" description="Helical" evidence="1">
    <location>
        <begin position="185"/>
        <end position="205"/>
    </location>
</feature>
<dbReference type="GO" id="GO:0071555">
    <property type="term" value="P:cell wall organization"/>
    <property type="evidence" value="ECO:0007669"/>
    <property type="project" value="UniProtKB-KW"/>
</dbReference>
<dbReference type="GO" id="GO:0046677">
    <property type="term" value="P:response to antibiotic"/>
    <property type="evidence" value="ECO:0007669"/>
    <property type="project" value="UniProtKB-KW"/>
</dbReference>
<dbReference type="AlphaFoldDB" id="A0A1Q9YLB6"/>
<protein>
    <submittedName>
        <fullName evidence="2">Uncharacterized protein</fullName>
    </submittedName>
</protein>
<name>A0A1Q9YLB6_9FIRM</name>
<dbReference type="Proteomes" id="UP000186758">
    <property type="component" value="Unassembled WGS sequence"/>
</dbReference>
<keyword evidence="1" id="KW-1133">Transmembrane helix</keyword>
<gene>
    <name evidence="2" type="ORF">BO223_04205</name>
</gene>
<accession>A0A1Q9YLB6</accession>
<feature type="transmembrane region" description="Helical" evidence="1">
    <location>
        <begin position="36"/>
        <end position="55"/>
    </location>
</feature>
<comment type="caution">
    <text evidence="2">The sequence shown here is derived from an EMBL/GenBank/DDBJ whole genome shotgun (WGS) entry which is preliminary data.</text>
</comment>
<feature type="transmembrane region" description="Helical" evidence="1">
    <location>
        <begin position="89"/>
        <end position="106"/>
    </location>
</feature>
<organism evidence="2 3">
    <name type="scientific">Faecalibaculum rodentium</name>
    <dbReference type="NCBI Taxonomy" id="1702221"/>
    <lineage>
        <taxon>Bacteria</taxon>
        <taxon>Bacillati</taxon>
        <taxon>Bacillota</taxon>
        <taxon>Erysipelotrichia</taxon>
        <taxon>Erysipelotrichales</taxon>
        <taxon>Erysipelotrichaceae</taxon>
        <taxon>Faecalibaculum</taxon>
    </lineage>
</organism>